<keyword evidence="3" id="KW-1185">Reference proteome</keyword>
<dbReference type="EMBL" id="JARBHB010000013">
    <property type="protein sequence ID" value="KAJ8869744.1"/>
    <property type="molecule type" value="Genomic_DNA"/>
</dbReference>
<sequence>MQSRVRKAIEEYFTSVACARKLGKQKEGGGGGRSIPSVMVHLYRLRNNNRSLRFLGHGPPTNFGSPAQLREKYKPIGKQFLDSEYPSTYGVQIEMKTESLRKARAWVNWNSPRKPEGPRQTPTTSPKYNDQVQLRRDSNPNIVGPIVQFAHNIPEFRNSDELLFPESLVPPPPRHHSPKTTNFPSSPTFPKSHIPSQPPGPPTPPHRSPLLFLPRLDIQLEAASTGLSSHELQSSRQLDDRERKTTGTCIKVDLTLKSAHFTVNSLYNTCFYRTNPSRTGGRSRVVVRLPSSQFREPGFNPPSGVTAGFPYVVIVLDDAAGQRVFSEMSHFPPPLHSGAAPCSPRFTLIGSHDLDIKSRPNNSATLQPLTPAHTTAQPIGNLLQPAVANQDTEPILKATHSEIRVKGITTPFRLYERRQHPRGGPRRVDRVPNQGTAFMRREAALTPNSRIPSGASWSGFDSGRVLSSVTLRCYSTNNIQYIDAKLPTQTSVIQIYTRTNKLKTQHLHCTTPYTNNITLTPTQHRHRQPQDGHLTKRLEQPPPPLAPLSPERMAGGERVDSSVGISLRPKHVFPREEIHTYGNRREGYTSLSLWEAAYSGHGSHWCGPHGPRDIHKKFNSGKSTTNTADARTVKTASLAKHHDRTPSVNQRLETCLPLGNPANRERGDGYADIRGIAHAVRLRVLGYSVPSVCIPRGRSSALRNILAGRSPINYAADHQRRRLQLGVGEGRPLHQRKVARSSNPFLLQGSLTCRTPRIKGMGQDGARDITVIPHRAATRSPHPPLPWWNRLYAAHAKRGVWGVKRAASASHRFDLRCDKHCATEKGSRVLVVFELNHSSVRTGVVRENIHGHAKTSIPYVPNHNFLWSLAACPEHGPSECTEEKHAWRFPRRRRIHHSLIGGGWRRHVAGIKVGRRALFSAWSERPSEDKRKPAGPVEQATYRNQIVEDLSVTFCSDSGRGGTAARALRLPPRRTGSIPGCFLPWESCRRLRWSAGFPGISRFPPPLHSSTVSHPLRFALIVSQDLVVENCPKHLHILSRKIL</sequence>
<proteinExistence type="predicted"/>
<feature type="region of interest" description="Disordered" evidence="1">
    <location>
        <begin position="164"/>
        <end position="210"/>
    </location>
</feature>
<evidence type="ECO:0000313" key="2">
    <source>
        <dbReference type="EMBL" id="KAJ8869744.1"/>
    </source>
</evidence>
<feature type="compositionally biased region" description="Polar residues" evidence="1">
    <location>
        <begin position="179"/>
        <end position="189"/>
    </location>
</feature>
<evidence type="ECO:0000256" key="1">
    <source>
        <dbReference type="SAM" id="MobiDB-lite"/>
    </source>
</evidence>
<feature type="compositionally biased region" description="Polar residues" evidence="1">
    <location>
        <begin position="120"/>
        <end position="132"/>
    </location>
</feature>
<dbReference type="Proteomes" id="UP001159363">
    <property type="component" value="Chromosome 12"/>
</dbReference>
<evidence type="ECO:0000313" key="3">
    <source>
        <dbReference type="Proteomes" id="UP001159363"/>
    </source>
</evidence>
<feature type="region of interest" description="Disordered" evidence="1">
    <location>
        <begin position="109"/>
        <end position="132"/>
    </location>
</feature>
<feature type="compositionally biased region" description="Pro residues" evidence="1">
    <location>
        <begin position="196"/>
        <end position="207"/>
    </location>
</feature>
<accession>A0ABQ9GF50</accession>
<feature type="compositionally biased region" description="Polar residues" evidence="1">
    <location>
        <begin position="225"/>
        <end position="236"/>
    </location>
</feature>
<gene>
    <name evidence="2" type="ORF">PR048_028752</name>
</gene>
<feature type="region of interest" description="Disordered" evidence="1">
    <location>
        <begin position="522"/>
        <end position="556"/>
    </location>
</feature>
<protein>
    <submittedName>
        <fullName evidence="2">Uncharacterized protein</fullName>
    </submittedName>
</protein>
<feature type="region of interest" description="Disordered" evidence="1">
    <location>
        <begin position="224"/>
        <end position="244"/>
    </location>
</feature>
<reference evidence="2 3" key="1">
    <citation type="submission" date="2023-02" db="EMBL/GenBank/DDBJ databases">
        <title>LHISI_Scaffold_Assembly.</title>
        <authorList>
            <person name="Stuart O.P."/>
            <person name="Cleave R."/>
            <person name="Magrath M.J.L."/>
            <person name="Mikheyev A.S."/>
        </authorList>
    </citation>
    <scope>NUCLEOTIDE SEQUENCE [LARGE SCALE GENOMIC DNA]</scope>
    <source>
        <strain evidence="2">Daus_M_001</strain>
        <tissue evidence="2">Leg muscle</tissue>
    </source>
</reference>
<comment type="caution">
    <text evidence="2">The sequence shown here is derived from an EMBL/GenBank/DDBJ whole genome shotgun (WGS) entry which is preliminary data.</text>
</comment>
<organism evidence="2 3">
    <name type="scientific">Dryococelus australis</name>
    <dbReference type="NCBI Taxonomy" id="614101"/>
    <lineage>
        <taxon>Eukaryota</taxon>
        <taxon>Metazoa</taxon>
        <taxon>Ecdysozoa</taxon>
        <taxon>Arthropoda</taxon>
        <taxon>Hexapoda</taxon>
        <taxon>Insecta</taxon>
        <taxon>Pterygota</taxon>
        <taxon>Neoptera</taxon>
        <taxon>Polyneoptera</taxon>
        <taxon>Phasmatodea</taxon>
        <taxon>Verophasmatodea</taxon>
        <taxon>Anareolatae</taxon>
        <taxon>Phasmatidae</taxon>
        <taxon>Eurycanthinae</taxon>
        <taxon>Dryococelus</taxon>
    </lineage>
</organism>
<feature type="compositionally biased region" description="Basic and acidic residues" evidence="1">
    <location>
        <begin position="528"/>
        <end position="539"/>
    </location>
</feature>
<name>A0ABQ9GF50_9NEOP</name>